<evidence type="ECO:0000313" key="1">
    <source>
        <dbReference type="EMBL" id="EDL95730.1"/>
    </source>
</evidence>
<name>A6J557_RAT</name>
<reference evidence="2" key="1">
    <citation type="submission" date="2005-09" db="EMBL/GenBank/DDBJ databases">
        <authorList>
            <person name="Mural R.J."/>
            <person name="Li P.W."/>
            <person name="Adams M.D."/>
            <person name="Amanatides P.G."/>
            <person name="Baden-Tillson H."/>
            <person name="Barnstead M."/>
            <person name="Chin S.H."/>
            <person name="Dew I."/>
            <person name="Evans C.A."/>
            <person name="Ferriera S."/>
            <person name="Flanigan M."/>
            <person name="Fosler C."/>
            <person name="Glodek A."/>
            <person name="Gu Z."/>
            <person name="Holt R.A."/>
            <person name="Jennings D."/>
            <person name="Kraft C.L."/>
            <person name="Lu F."/>
            <person name="Nguyen T."/>
            <person name="Nusskern D.R."/>
            <person name="Pfannkoch C.M."/>
            <person name="Sitter C."/>
            <person name="Sutton G.G."/>
            <person name="Venter J.C."/>
            <person name="Wang Z."/>
            <person name="Woodage T."/>
            <person name="Zheng X.H."/>
            <person name="Zhong F."/>
        </authorList>
    </citation>
    <scope>NUCLEOTIDE SEQUENCE [LARGE SCALE GENOMIC DNA]</scope>
    <source>
        <strain>BN</strain>
        <strain evidence="2">Sprague-Dawley</strain>
    </source>
</reference>
<accession>A6J557</accession>
<organism evidence="1 2">
    <name type="scientific">Rattus norvegicus</name>
    <name type="common">Rat</name>
    <dbReference type="NCBI Taxonomy" id="10116"/>
    <lineage>
        <taxon>Eukaryota</taxon>
        <taxon>Metazoa</taxon>
        <taxon>Chordata</taxon>
        <taxon>Craniata</taxon>
        <taxon>Vertebrata</taxon>
        <taxon>Euteleostomi</taxon>
        <taxon>Mammalia</taxon>
        <taxon>Eutheria</taxon>
        <taxon>Euarchontoglires</taxon>
        <taxon>Glires</taxon>
        <taxon>Rodentia</taxon>
        <taxon>Myomorpha</taxon>
        <taxon>Muroidea</taxon>
        <taxon>Muridae</taxon>
        <taxon>Murinae</taxon>
        <taxon>Rattus</taxon>
    </lineage>
</organism>
<proteinExistence type="predicted"/>
<gene>
    <name evidence="1" type="ORF">rCG_63279</name>
</gene>
<sequence length="96" mass="11098">MAHICNMEGDAGHHPLDGVTRRCQTPCTTSVFTQKPTWTWSRQEHLIFENRPILPDLPSQFLKDWSPCQLKYCIWLGERKPQAQNGSQIIPQILLI</sequence>
<dbReference type="AlphaFoldDB" id="A6J557"/>
<evidence type="ECO:0000313" key="2">
    <source>
        <dbReference type="Proteomes" id="UP000234681"/>
    </source>
</evidence>
<dbReference type="Proteomes" id="UP000234681">
    <property type="component" value="Chromosome 8"/>
</dbReference>
<dbReference type="EMBL" id="CH473975">
    <property type="protein sequence ID" value="EDL95730.1"/>
    <property type="molecule type" value="Genomic_DNA"/>
</dbReference>
<protein>
    <submittedName>
        <fullName evidence="1">RCG63279</fullName>
    </submittedName>
</protein>